<dbReference type="Pfam" id="PF03990">
    <property type="entry name" value="DUF348"/>
    <property type="match status" value="3"/>
</dbReference>
<organism evidence="7 8">
    <name type="scientific">Brooklawnia cerclae</name>
    <dbReference type="NCBI Taxonomy" id="349934"/>
    <lineage>
        <taxon>Bacteria</taxon>
        <taxon>Bacillati</taxon>
        <taxon>Actinomycetota</taxon>
        <taxon>Actinomycetes</taxon>
        <taxon>Propionibacteriales</taxon>
        <taxon>Propionibacteriaceae</taxon>
        <taxon>Brooklawnia</taxon>
    </lineage>
</organism>
<evidence type="ECO:0000256" key="5">
    <source>
        <dbReference type="SAM" id="SignalP"/>
    </source>
</evidence>
<name>A0ABX0SGP8_9ACTN</name>
<dbReference type="SUPFAM" id="SSF53955">
    <property type="entry name" value="Lysozyme-like"/>
    <property type="match status" value="1"/>
</dbReference>
<protein>
    <submittedName>
        <fullName evidence="7">Uncharacterized protein YabE (DUF348 family)</fullName>
    </submittedName>
</protein>
<proteinExistence type="inferred from homology"/>
<feature type="compositionally biased region" description="Low complexity" evidence="4">
    <location>
        <begin position="274"/>
        <end position="292"/>
    </location>
</feature>
<dbReference type="PANTHER" id="PTHR39160:SF4">
    <property type="entry name" value="RESUSCITATION-PROMOTING FACTOR RPFB"/>
    <property type="match status" value="1"/>
</dbReference>
<comment type="similarity">
    <text evidence="1">Belongs to the transglycosylase family. Rpf subfamily.</text>
</comment>
<dbReference type="CDD" id="cd13925">
    <property type="entry name" value="RPF"/>
    <property type="match status" value="1"/>
</dbReference>
<keyword evidence="8" id="KW-1185">Reference proteome</keyword>
<sequence length="376" mass="38842">MKKTVVAIVAGTVTAVSVGVGGIASAADKAITLSVDGQEQSVHVWGSTVQDALDKNQIVLGAHDQVVPTASDRISDGTTVVVKYGRPLTIIVDGKSRTIWTTALTVDEALAEFDLHDKDTRLSVDRSTPLGREGLTLSATTPKNVTITVDGATVDAKSTASDVDALLTEKGVKLGSDDRVSPDRATALSTGLAVVVQRVSSQEVTETQPVDFETVSTENADLAQGTEQVTQEGQAGEKNVVIKVVTVDGVEESRSVVREDVTKQPVPKQVSVGTKAASTSTTSTNTGASAPTVASGSVWDSLAQCESGGNWAINTGNGYYGGLQFSAGTWQAYGGGTYASTADQATREQQIAIASQVQAAQGWGAWPSCTAKLGIS</sequence>
<dbReference type="InterPro" id="IPR010618">
    <property type="entry name" value="RPF"/>
</dbReference>
<evidence type="ECO:0000256" key="1">
    <source>
        <dbReference type="ARBA" id="ARBA00010830"/>
    </source>
</evidence>
<keyword evidence="3" id="KW-0378">Hydrolase</keyword>
<dbReference type="EMBL" id="JAAMOZ010000001">
    <property type="protein sequence ID" value="NIH55867.1"/>
    <property type="molecule type" value="Genomic_DNA"/>
</dbReference>
<dbReference type="PANTHER" id="PTHR39160">
    <property type="entry name" value="CELL WALL-BINDING PROTEIN YOCH"/>
    <property type="match status" value="1"/>
</dbReference>
<feature type="signal peptide" evidence="5">
    <location>
        <begin position="1"/>
        <end position="26"/>
    </location>
</feature>
<evidence type="ECO:0000256" key="3">
    <source>
        <dbReference type="ARBA" id="ARBA00022801"/>
    </source>
</evidence>
<evidence type="ECO:0000259" key="6">
    <source>
        <dbReference type="PROSITE" id="PS51109"/>
    </source>
</evidence>
<evidence type="ECO:0000256" key="2">
    <source>
        <dbReference type="ARBA" id="ARBA00022729"/>
    </source>
</evidence>
<dbReference type="Gene3D" id="2.20.230.10">
    <property type="entry name" value="Resuscitation-promoting factor rpfb"/>
    <property type="match status" value="1"/>
</dbReference>
<feature type="domain" description="G5" evidence="6">
    <location>
        <begin position="196"/>
        <end position="276"/>
    </location>
</feature>
<comment type="caution">
    <text evidence="7">The sequence shown here is derived from an EMBL/GenBank/DDBJ whole genome shotgun (WGS) entry which is preliminary data.</text>
</comment>
<dbReference type="PROSITE" id="PS51109">
    <property type="entry name" value="G5"/>
    <property type="match status" value="1"/>
</dbReference>
<keyword evidence="2 5" id="KW-0732">Signal</keyword>
<dbReference type="InterPro" id="IPR051933">
    <property type="entry name" value="Resuscitation_pf_RpfB"/>
</dbReference>
<dbReference type="Pfam" id="PF07501">
    <property type="entry name" value="G5"/>
    <property type="match status" value="1"/>
</dbReference>
<dbReference type="InterPro" id="IPR011098">
    <property type="entry name" value="G5_dom"/>
</dbReference>
<evidence type="ECO:0000313" key="7">
    <source>
        <dbReference type="EMBL" id="NIH55867.1"/>
    </source>
</evidence>
<dbReference type="Pfam" id="PF06737">
    <property type="entry name" value="Transglycosylas"/>
    <property type="match status" value="1"/>
</dbReference>
<dbReference type="Gene3D" id="1.10.530.10">
    <property type="match status" value="1"/>
</dbReference>
<dbReference type="Proteomes" id="UP000749311">
    <property type="component" value="Unassembled WGS sequence"/>
</dbReference>
<evidence type="ECO:0000313" key="8">
    <source>
        <dbReference type="Proteomes" id="UP000749311"/>
    </source>
</evidence>
<reference evidence="7 8" key="1">
    <citation type="submission" date="2020-02" db="EMBL/GenBank/DDBJ databases">
        <title>Sequencing the genomes of 1000 actinobacteria strains.</title>
        <authorList>
            <person name="Klenk H.-P."/>
        </authorList>
    </citation>
    <scope>NUCLEOTIDE SEQUENCE [LARGE SCALE GENOMIC DNA]</scope>
    <source>
        <strain evidence="7 8">DSM 19609</strain>
    </source>
</reference>
<dbReference type="SMART" id="SM01208">
    <property type="entry name" value="G5"/>
    <property type="match status" value="1"/>
</dbReference>
<dbReference type="InterPro" id="IPR023346">
    <property type="entry name" value="Lysozyme-like_dom_sf"/>
</dbReference>
<dbReference type="RefSeq" id="WP_167164555.1">
    <property type="nucleotide sequence ID" value="NZ_BAAAOO010000002.1"/>
</dbReference>
<accession>A0ABX0SGP8</accession>
<evidence type="ECO:0000256" key="4">
    <source>
        <dbReference type="SAM" id="MobiDB-lite"/>
    </source>
</evidence>
<feature type="chain" id="PRO_5047307971" evidence="5">
    <location>
        <begin position="27"/>
        <end position="376"/>
    </location>
</feature>
<dbReference type="InterPro" id="IPR007137">
    <property type="entry name" value="DUF348"/>
</dbReference>
<feature type="region of interest" description="Disordered" evidence="4">
    <location>
        <begin position="268"/>
        <end position="292"/>
    </location>
</feature>
<gene>
    <name evidence="7" type="ORF">FB473_000512</name>
</gene>